<dbReference type="Gene3D" id="3.20.20.10">
    <property type="entry name" value="Alanine racemase"/>
    <property type="match status" value="1"/>
</dbReference>
<keyword evidence="1 2" id="KW-0663">Pyridoxal phosphate</keyword>
<comment type="cofactor">
    <cofactor evidence="3">
        <name>pyridoxal 5'-phosphate</name>
        <dbReference type="ChEBI" id="CHEBI:597326"/>
    </cofactor>
</comment>
<proteinExistence type="inferred from homology"/>
<name>A0A7X1E3U7_9BACT</name>
<dbReference type="InterPro" id="IPR001608">
    <property type="entry name" value="Ala_racemase_N"/>
</dbReference>
<organism evidence="6 7">
    <name type="scientific">Puniceicoccus vermicola</name>
    <dbReference type="NCBI Taxonomy" id="388746"/>
    <lineage>
        <taxon>Bacteria</taxon>
        <taxon>Pseudomonadati</taxon>
        <taxon>Verrucomicrobiota</taxon>
        <taxon>Opitutia</taxon>
        <taxon>Puniceicoccales</taxon>
        <taxon>Puniceicoccaceae</taxon>
        <taxon>Puniceicoccus</taxon>
    </lineage>
</organism>
<evidence type="ECO:0000313" key="7">
    <source>
        <dbReference type="Proteomes" id="UP000525652"/>
    </source>
</evidence>
<dbReference type="HAMAP" id="MF_02087">
    <property type="entry name" value="PLP_homeostasis"/>
    <property type="match status" value="1"/>
</dbReference>
<dbReference type="CDD" id="cd00635">
    <property type="entry name" value="PLPDE_III_YBL036c_like"/>
    <property type="match status" value="1"/>
</dbReference>
<dbReference type="PANTHER" id="PTHR10146">
    <property type="entry name" value="PROLINE SYNTHETASE CO-TRANSCRIBED BACTERIAL HOMOLOG PROTEIN"/>
    <property type="match status" value="1"/>
</dbReference>
<dbReference type="NCBIfam" id="TIGR00044">
    <property type="entry name" value="YggS family pyridoxal phosphate-dependent enzyme"/>
    <property type="match status" value="1"/>
</dbReference>
<dbReference type="PIRSF" id="PIRSF004848">
    <property type="entry name" value="YBL036c_PLPDEIII"/>
    <property type="match status" value="1"/>
</dbReference>
<accession>A0A7X1E3U7</accession>
<comment type="similarity">
    <text evidence="2 4">Belongs to the pyridoxal phosphate-binding protein YggS/PROSC family.</text>
</comment>
<comment type="function">
    <text evidence="2">Pyridoxal 5'-phosphate (PLP)-binding protein, which is involved in PLP homeostasis.</text>
</comment>
<dbReference type="EMBL" id="JACHVA010000080">
    <property type="protein sequence ID" value="MBC2601910.1"/>
    <property type="molecule type" value="Genomic_DNA"/>
</dbReference>
<dbReference type="SUPFAM" id="SSF51419">
    <property type="entry name" value="PLP-binding barrel"/>
    <property type="match status" value="1"/>
</dbReference>
<dbReference type="Pfam" id="PF01168">
    <property type="entry name" value="Ala_racemase_N"/>
    <property type="match status" value="1"/>
</dbReference>
<evidence type="ECO:0000256" key="2">
    <source>
        <dbReference type="HAMAP-Rule" id="MF_02087"/>
    </source>
</evidence>
<reference evidence="6 7" key="1">
    <citation type="submission" date="2020-07" db="EMBL/GenBank/DDBJ databases">
        <authorList>
            <person name="Feng X."/>
        </authorList>
    </citation>
    <scope>NUCLEOTIDE SEQUENCE [LARGE SCALE GENOMIC DNA]</scope>
    <source>
        <strain evidence="6 7">JCM14086</strain>
    </source>
</reference>
<sequence>MMISYNEFFRNFSNLRDEVNRVAVENRRDPADIQILPVTKTHPKDAIEYAERAGLLSVGENRVQEAAEKSAELPDSSVTWELIGHLQSNKAAQAVATFGRIQSVDSVKLARRLDRFAGEADLILPCLIQVNTGEDPRKFGFAAEGLEKEFEEMLTFENLSIDGFMTVAPLEGGNEVARKAFARLRELAESLRQRFGKELPELSMGMSGDMAEAIAEGATLIRVGSALFGSRT</sequence>
<dbReference type="InterPro" id="IPR011078">
    <property type="entry name" value="PyrdxlP_homeostasis"/>
</dbReference>
<feature type="modified residue" description="N6-(pyridoxal phosphate)lysine" evidence="2 3">
    <location>
        <position position="40"/>
    </location>
</feature>
<dbReference type="GO" id="GO:0030170">
    <property type="term" value="F:pyridoxal phosphate binding"/>
    <property type="evidence" value="ECO:0007669"/>
    <property type="project" value="UniProtKB-UniRule"/>
</dbReference>
<keyword evidence="7" id="KW-1185">Reference proteome</keyword>
<evidence type="ECO:0000313" key="6">
    <source>
        <dbReference type="EMBL" id="MBC2601910.1"/>
    </source>
</evidence>
<evidence type="ECO:0000256" key="3">
    <source>
        <dbReference type="PIRSR" id="PIRSR004848-1"/>
    </source>
</evidence>
<protein>
    <recommendedName>
        <fullName evidence="2">Pyridoxal phosphate homeostasis protein</fullName>
        <shortName evidence="2">PLP homeostasis protein</shortName>
    </recommendedName>
</protein>
<gene>
    <name evidence="6" type="ORF">H5P30_08970</name>
</gene>
<dbReference type="InterPro" id="IPR029066">
    <property type="entry name" value="PLP-binding_barrel"/>
</dbReference>
<dbReference type="Proteomes" id="UP000525652">
    <property type="component" value="Unassembled WGS sequence"/>
</dbReference>
<comment type="caution">
    <text evidence="6">The sequence shown here is derived from an EMBL/GenBank/DDBJ whole genome shotgun (WGS) entry which is preliminary data.</text>
</comment>
<dbReference type="PANTHER" id="PTHR10146:SF14">
    <property type="entry name" value="PYRIDOXAL PHOSPHATE HOMEOSTASIS PROTEIN"/>
    <property type="match status" value="1"/>
</dbReference>
<evidence type="ECO:0000256" key="4">
    <source>
        <dbReference type="RuleBase" id="RU004514"/>
    </source>
</evidence>
<feature type="domain" description="Alanine racemase N-terminal" evidence="5">
    <location>
        <begin position="32"/>
        <end position="231"/>
    </location>
</feature>
<evidence type="ECO:0000256" key="1">
    <source>
        <dbReference type="ARBA" id="ARBA00022898"/>
    </source>
</evidence>
<dbReference type="AlphaFoldDB" id="A0A7X1E3U7"/>
<evidence type="ECO:0000259" key="5">
    <source>
        <dbReference type="Pfam" id="PF01168"/>
    </source>
</evidence>